<feature type="region of interest" description="Disordered" evidence="1">
    <location>
        <begin position="466"/>
        <end position="508"/>
    </location>
</feature>
<dbReference type="PaxDb" id="35128-Thaps11825"/>
<feature type="compositionally biased region" description="Polar residues" evidence="1">
    <location>
        <begin position="163"/>
        <end position="173"/>
    </location>
</feature>
<feature type="compositionally biased region" description="Acidic residues" evidence="1">
    <location>
        <begin position="725"/>
        <end position="735"/>
    </location>
</feature>
<feature type="compositionally biased region" description="Low complexity" evidence="1">
    <location>
        <begin position="495"/>
        <end position="508"/>
    </location>
</feature>
<dbReference type="KEGG" id="tps:THAPSDRAFT_11825"/>
<dbReference type="AlphaFoldDB" id="B8CFN6"/>
<feature type="region of interest" description="Disordered" evidence="1">
    <location>
        <begin position="263"/>
        <end position="282"/>
    </location>
</feature>
<dbReference type="GeneID" id="7442851"/>
<feature type="region of interest" description="Disordered" evidence="1">
    <location>
        <begin position="655"/>
        <end position="698"/>
    </location>
</feature>
<reference evidence="2 3" key="1">
    <citation type="journal article" date="2004" name="Science">
        <title>The genome of the diatom Thalassiosira pseudonana: ecology, evolution, and metabolism.</title>
        <authorList>
            <person name="Armbrust E.V."/>
            <person name="Berges J.A."/>
            <person name="Bowler C."/>
            <person name="Green B.R."/>
            <person name="Martinez D."/>
            <person name="Putnam N.H."/>
            <person name="Zhou S."/>
            <person name="Allen A.E."/>
            <person name="Apt K.E."/>
            <person name="Bechner M."/>
            <person name="Brzezinski M.A."/>
            <person name="Chaal B.K."/>
            <person name="Chiovitti A."/>
            <person name="Davis A.K."/>
            <person name="Demarest M.S."/>
            <person name="Detter J.C."/>
            <person name="Glavina T."/>
            <person name="Goodstein D."/>
            <person name="Hadi M.Z."/>
            <person name="Hellsten U."/>
            <person name="Hildebrand M."/>
            <person name="Jenkins B.D."/>
            <person name="Jurka J."/>
            <person name="Kapitonov V.V."/>
            <person name="Kroger N."/>
            <person name="Lau W.W."/>
            <person name="Lane T.W."/>
            <person name="Larimer F.W."/>
            <person name="Lippmeier J.C."/>
            <person name="Lucas S."/>
            <person name="Medina M."/>
            <person name="Montsant A."/>
            <person name="Obornik M."/>
            <person name="Parker M.S."/>
            <person name="Palenik B."/>
            <person name="Pazour G.J."/>
            <person name="Richardson P.M."/>
            <person name="Rynearson T.A."/>
            <person name="Saito M.A."/>
            <person name="Schwartz D.C."/>
            <person name="Thamatrakoln K."/>
            <person name="Valentin K."/>
            <person name="Vardi A."/>
            <person name="Wilkerson F.P."/>
            <person name="Rokhsar D.S."/>
        </authorList>
    </citation>
    <scope>NUCLEOTIDE SEQUENCE [LARGE SCALE GENOMIC DNA]</scope>
    <source>
        <strain evidence="2 3">CCMP1335</strain>
    </source>
</reference>
<keyword evidence="3" id="KW-1185">Reference proteome</keyword>
<gene>
    <name evidence="2" type="ORF">THAPSDRAFT_11825</name>
</gene>
<evidence type="ECO:0000256" key="1">
    <source>
        <dbReference type="SAM" id="MobiDB-lite"/>
    </source>
</evidence>
<accession>B8CFN6</accession>
<organism evidence="2 3">
    <name type="scientific">Thalassiosira pseudonana</name>
    <name type="common">Marine diatom</name>
    <name type="synonym">Cyclotella nana</name>
    <dbReference type="NCBI Taxonomy" id="35128"/>
    <lineage>
        <taxon>Eukaryota</taxon>
        <taxon>Sar</taxon>
        <taxon>Stramenopiles</taxon>
        <taxon>Ochrophyta</taxon>
        <taxon>Bacillariophyta</taxon>
        <taxon>Coscinodiscophyceae</taxon>
        <taxon>Thalassiosirophycidae</taxon>
        <taxon>Thalassiosirales</taxon>
        <taxon>Thalassiosiraceae</taxon>
        <taxon>Thalassiosira</taxon>
    </lineage>
</organism>
<feature type="compositionally biased region" description="Low complexity" evidence="1">
    <location>
        <begin position="132"/>
        <end position="149"/>
    </location>
</feature>
<dbReference type="Proteomes" id="UP000001449">
    <property type="component" value="Chromosome 22"/>
</dbReference>
<feature type="compositionally biased region" description="Basic residues" evidence="1">
    <location>
        <begin position="150"/>
        <end position="160"/>
    </location>
</feature>
<evidence type="ECO:0000313" key="2">
    <source>
        <dbReference type="EMBL" id="EED87662.1"/>
    </source>
</evidence>
<evidence type="ECO:0000313" key="3">
    <source>
        <dbReference type="Proteomes" id="UP000001449"/>
    </source>
</evidence>
<feature type="region of interest" description="Disordered" evidence="1">
    <location>
        <begin position="410"/>
        <end position="433"/>
    </location>
</feature>
<dbReference type="InParanoid" id="B8CFN6"/>
<dbReference type="RefSeq" id="XP_002294882.1">
    <property type="nucleotide sequence ID" value="XM_002294846.1"/>
</dbReference>
<feature type="region of interest" description="Disordered" evidence="1">
    <location>
        <begin position="119"/>
        <end position="186"/>
    </location>
</feature>
<dbReference type="EMBL" id="CM000653">
    <property type="protein sequence ID" value="EED87662.1"/>
    <property type="molecule type" value="Genomic_DNA"/>
</dbReference>
<protein>
    <submittedName>
        <fullName evidence="2">Uncharacterized protein</fullName>
    </submittedName>
</protein>
<feature type="region of interest" description="Disordered" evidence="1">
    <location>
        <begin position="713"/>
        <end position="735"/>
    </location>
</feature>
<reference evidence="2 3" key="2">
    <citation type="journal article" date="2008" name="Nature">
        <title>The Phaeodactylum genome reveals the evolutionary history of diatom genomes.</title>
        <authorList>
            <person name="Bowler C."/>
            <person name="Allen A.E."/>
            <person name="Badger J.H."/>
            <person name="Grimwood J."/>
            <person name="Jabbari K."/>
            <person name="Kuo A."/>
            <person name="Maheswari U."/>
            <person name="Martens C."/>
            <person name="Maumus F."/>
            <person name="Otillar R.P."/>
            <person name="Rayko E."/>
            <person name="Salamov A."/>
            <person name="Vandepoele K."/>
            <person name="Beszteri B."/>
            <person name="Gruber A."/>
            <person name="Heijde M."/>
            <person name="Katinka M."/>
            <person name="Mock T."/>
            <person name="Valentin K."/>
            <person name="Verret F."/>
            <person name="Berges J.A."/>
            <person name="Brownlee C."/>
            <person name="Cadoret J.P."/>
            <person name="Chiovitti A."/>
            <person name="Choi C.J."/>
            <person name="Coesel S."/>
            <person name="De Martino A."/>
            <person name="Detter J.C."/>
            <person name="Durkin C."/>
            <person name="Falciatore A."/>
            <person name="Fournet J."/>
            <person name="Haruta M."/>
            <person name="Huysman M.J."/>
            <person name="Jenkins B.D."/>
            <person name="Jiroutova K."/>
            <person name="Jorgensen R.E."/>
            <person name="Joubert Y."/>
            <person name="Kaplan A."/>
            <person name="Kroger N."/>
            <person name="Kroth P.G."/>
            <person name="La Roche J."/>
            <person name="Lindquist E."/>
            <person name="Lommer M."/>
            <person name="Martin-Jezequel V."/>
            <person name="Lopez P.J."/>
            <person name="Lucas S."/>
            <person name="Mangogna M."/>
            <person name="McGinnis K."/>
            <person name="Medlin L.K."/>
            <person name="Montsant A."/>
            <person name="Oudot-Le Secq M.P."/>
            <person name="Napoli C."/>
            <person name="Obornik M."/>
            <person name="Parker M.S."/>
            <person name="Petit J.L."/>
            <person name="Porcel B.M."/>
            <person name="Poulsen N."/>
            <person name="Robison M."/>
            <person name="Rychlewski L."/>
            <person name="Rynearson T.A."/>
            <person name="Schmutz J."/>
            <person name="Shapiro H."/>
            <person name="Siaut M."/>
            <person name="Stanley M."/>
            <person name="Sussman M.R."/>
            <person name="Taylor A.R."/>
            <person name="Vardi A."/>
            <person name="von Dassow P."/>
            <person name="Vyverman W."/>
            <person name="Willis A."/>
            <person name="Wyrwicz L.S."/>
            <person name="Rokhsar D.S."/>
            <person name="Weissenbach J."/>
            <person name="Armbrust E.V."/>
            <person name="Green B.R."/>
            <person name="Van de Peer Y."/>
            <person name="Grigoriev I.V."/>
        </authorList>
    </citation>
    <scope>NUCLEOTIDE SEQUENCE [LARGE SCALE GENOMIC DNA]</scope>
    <source>
        <strain evidence="2 3">CCMP1335</strain>
    </source>
</reference>
<name>B8CFN6_THAPS</name>
<proteinExistence type="predicted"/>
<sequence length="735" mass="81165">MAVSRLAAVQSSQVATRSSCNGVGKKGRATTTIMIPKLRPLSASSHHHGTLRHCHCSFVSRAANGSAQGGYSSMMYSLRNINTQSAYISGGIINERRCNANSLWTQGVIRQLGQQRWKHTSDDSKATTALTQQSSSSIESSPSDVTTLLRQRRRPKRRKPTTFSPLSQITNAHPKNASYPPLPSTNKNFTRKQLIRLTPKQKSNLKRQYLQEKQNSITYLDKARTNVRSNLKYLGETVESNLTKNVKTLQRLFKGEEVWKDGENGAAGSDATAKAGRNGQKVEEEVPIDWERVPSEIKSNLQSNLSSAQNWLHKVTDGMIPSSSYAGTTSDGAVNGSAATRIHQFHKAKQNQGLVMDTRWFAWNIGLALLPGVLLHVYCLSLQDEMKEYYEKMEERERLKILGIVSGDGVLPPTSSSASQDGQMNNNGGGMGLSSALITEGGSSWDKMKMAFNDLFLSGVEERARQAQGQIEVDEEEPESQHSSSPSHEREAKSPESSNTATSSETSLANEVEEVAAVQMLLQRIEALEKQLGAVNTPKLSEEEQRQRDHNIEYRVKRVRQSPIQNRRDDALLARWQKEADERHVEAYTEKTSTEDTATQSSISFESFCREVSSLMDHDLNSLRESLSNQVKEVLDSFGGEEKDESKVATHHMIATDSSGSDIAPDVSTEESAGAPAGGTKQSHPSADLTADDTAEEGRRNEYLRRWWTWLRGGEGTGGVREADTTNDCDGDTAK</sequence>
<dbReference type="HOGENOM" id="CLU_377455_0_0_1"/>